<keyword evidence="4" id="KW-0732">Signal</keyword>
<dbReference type="RefSeq" id="XP_012413576.1">
    <property type="nucleotide sequence ID" value="XM_012558122.1"/>
</dbReference>
<dbReference type="InParanoid" id="A0A2Y9FZX1"/>
<dbReference type="AlphaFoldDB" id="A0A2Y9FZX1"/>
<dbReference type="PANTHER" id="PTHR12015:SF149">
    <property type="entry name" value="REGAKINE-1"/>
    <property type="match status" value="1"/>
</dbReference>
<accession>A0A2Y9FZX1</accession>
<dbReference type="InterPro" id="IPR001811">
    <property type="entry name" value="Chemokine_IL8-like_dom"/>
</dbReference>
<organism evidence="6 7">
    <name type="scientific">Trichechus manatus latirostris</name>
    <name type="common">Florida manatee</name>
    <dbReference type="NCBI Taxonomy" id="127582"/>
    <lineage>
        <taxon>Eukaryota</taxon>
        <taxon>Metazoa</taxon>
        <taxon>Chordata</taxon>
        <taxon>Craniata</taxon>
        <taxon>Vertebrata</taxon>
        <taxon>Euteleostomi</taxon>
        <taxon>Mammalia</taxon>
        <taxon>Eutheria</taxon>
        <taxon>Afrotheria</taxon>
        <taxon>Sirenia</taxon>
        <taxon>Trichechidae</taxon>
        <taxon>Trichechus</taxon>
    </lineage>
</organism>
<dbReference type="FunFam" id="2.40.50.40:FF:000002">
    <property type="entry name" value="C-C motif chemokine"/>
    <property type="match status" value="1"/>
</dbReference>
<evidence type="ECO:0000313" key="7">
    <source>
        <dbReference type="RefSeq" id="XP_012413576.1"/>
    </source>
</evidence>
<dbReference type="GO" id="GO:0070098">
    <property type="term" value="P:chemokine-mediated signaling pathway"/>
    <property type="evidence" value="ECO:0007669"/>
    <property type="project" value="TreeGrafter"/>
</dbReference>
<feature type="domain" description="Chemokine interleukin-8-like" evidence="5">
    <location>
        <begin position="29"/>
        <end position="87"/>
    </location>
</feature>
<comment type="subcellular location">
    <subcellularLocation>
        <location evidence="4">Secreted</location>
    </subcellularLocation>
</comment>
<evidence type="ECO:0000256" key="1">
    <source>
        <dbReference type="ARBA" id="ARBA00010868"/>
    </source>
</evidence>
<dbReference type="GO" id="GO:0006954">
    <property type="term" value="P:inflammatory response"/>
    <property type="evidence" value="ECO:0007669"/>
    <property type="project" value="TreeGrafter"/>
</dbReference>
<keyword evidence="2 4" id="KW-0202">Cytokine</keyword>
<dbReference type="GO" id="GO:0008009">
    <property type="term" value="F:chemokine activity"/>
    <property type="evidence" value="ECO:0007669"/>
    <property type="project" value="InterPro"/>
</dbReference>
<keyword evidence="4" id="KW-0964">Secreted</keyword>
<dbReference type="STRING" id="127582.A0A2Y9FZX1"/>
<evidence type="ECO:0000256" key="3">
    <source>
        <dbReference type="ARBA" id="ARBA00023157"/>
    </source>
</evidence>
<dbReference type="CDD" id="cd00272">
    <property type="entry name" value="Chemokine_CC"/>
    <property type="match status" value="1"/>
</dbReference>
<dbReference type="Proteomes" id="UP000248480">
    <property type="component" value="Unplaced"/>
</dbReference>
<evidence type="ECO:0000256" key="2">
    <source>
        <dbReference type="ARBA" id="ARBA00022514"/>
    </source>
</evidence>
<gene>
    <name evidence="7" type="primary">LOC101361964</name>
</gene>
<dbReference type="KEGG" id="tmu:101361964"/>
<evidence type="ECO:0000259" key="5">
    <source>
        <dbReference type="SMART" id="SM00199"/>
    </source>
</evidence>
<dbReference type="GO" id="GO:0030335">
    <property type="term" value="P:positive regulation of cell migration"/>
    <property type="evidence" value="ECO:0007669"/>
    <property type="project" value="TreeGrafter"/>
</dbReference>
<dbReference type="InterPro" id="IPR039809">
    <property type="entry name" value="Chemokine_b/g/d"/>
</dbReference>
<dbReference type="Gene3D" id="2.40.50.40">
    <property type="match status" value="1"/>
</dbReference>
<keyword evidence="4" id="KW-0145">Chemotaxis</keyword>
<keyword evidence="3" id="KW-1015">Disulfide bond</keyword>
<dbReference type="InterPro" id="IPR036048">
    <property type="entry name" value="Interleukin_8-like_sf"/>
</dbReference>
<dbReference type="InterPro" id="IPR000827">
    <property type="entry name" value="Chemokine_CC_CS"/>
</dbReference>
<dbReference type="Pfam" id="PF00048">
    <property type="entry name" value="IL8"/>
    <property type="match status" value="1"/>
</dbReference>
<keyword evidence="6" id="KW-1185">Reference proteome</keyword>
<comment type="similarity">
    <text evidence="1 4">Belongs to the intercrine beta (chemokine CC) family.</text>
</comment>
<dbReference type="GO" id="GO:0048245">
    <property type="term" value="P:eosinophil chemotaxis"/>
    <property type="evidence" value="ECO:0007669"/>
    <property type="project" value="TreeGrafter"/>
</dbReference>
<dbReference type="SUPFAM" id="SSF54117">
    <property type="entry name" value="Interleukin 8-like chemokines"/>
    <property type="match status" value="1"/>
</dbReference>
<dbReference type="GO" id="GO:0061844">
    <property type="term" value="P:antimicrobial humoral immune response mediated by antimicrobial peptide"/>
    <property type="evidence" value="ECO:0007669"/>
    <property type="project" value="TreeGrafter"/>
</dbReference>
<dbReference type="GeneID" id="101361964"/>
<reference evidence="7" key="1">
    <citation type="submission" date="2025-08" db="UniProtKB">
        <authorList>
            <consortium name="RefSeq"/>
        </authorList>
    </citation>
    <scope>IDENTIFICATION</scope>
</reference>
<evidence type="ECO:0000256" key="4">
    <source>
        <dbReference type="RuleBase" id="RU361150"/>
    </source>
</evidence>
<dbReference type="GO" id="GO:0005615">
    <property type="term" value="C:extracellular space"/>
    <property type="evidence" value="ECO:0007669"/>
    <property type="project" value="UniProtKB-KW"/>
</dbReference>
<sequence length="92" mass="10419">MKVSLATLALLLTVAALHTEADREPANDPVICCFAHISLKIPFKHVQAYYRTSDACHLPAVIFQTKKGWLFCANPSEDWVQEYIRDLDSRSK</sequence>
<dbReference type="OrthoDB" id="9930747at2759"/>
<evidence type="ECO:0000313" key="6">
    <source>
        <dbReference type="Proteomes" id="UP000248480"/>
    </source>
</evidence>
<protein>
    <recommendedName>
        <fullName evidence="4">C-C motif chemokine</fullName>
    </recommendedName>
</protein>
<dbReference type="SMART" id="SM00199">
    <property type="entry name" value="SCY"/>
    <property type="match status" value="1"/>
</dbReference>
<name>A0A2Y9FZX1_TRIMA</name>
<dbReference type="PANTHER" id="PTHR12015">
    <property type="entry name" value="SMALL INDUCIBLE CYTOKINE A"/>
    <property type="match status" value="1"/>
</dbReference>
<feature type="chain" id="PRO_5015797172" description="C-C motif chemokine" evidence="4">
    <location>
        <begin position="22"/>
        <end position="92"/>
    </location>
</feature>
<dbReference type="GO" id="GO:0048020">
    <property type="term" value="F:CCR chemokine receptor binding"/>
    <property type="evidence" value="ECO:0007669"/>
    <property type="project" value="TreeGrafter"/>
</dbReference>
<feature type="signal peptide" evidence="4">
    <location>
        <begin position="1"/>
        <end position="21"/>
    </location>
</feature>
<proteinExistence type="inferred from homology"/>
<dbReference type="PROSITE" id="PS00472">
    <property type="entry name" value="SMALL_CYTOKINES_CC"/>
    <property type="match status" value="1"/>
</dbReference>